<evidence type="ECO:0000313" key="2">
    <source>
        <dbReference type="EMBL" id="ODQ63354.1"/>
    </source>
</evidence>
<dbReference type="STRING" id="857566.A0A1E3PDQ8"/>
<dbReference type="Proteomes" id="UP000095009">
    <property type="component" value="Unassembled WGS sequence"/>
</dbReference>
<dbReference type="SUPFAM" id="SSF50475">
    <property type="entry name" value="FMN-binding split barrel"/>
    <property type="match status" value="1"/>
</dbReference>
<dbReference type="InterPro" id="IPR012349">
    <property type="entry name" value="Split_barrel_FMN-bd"/>
</dbReference>
<dbReference type="OrthoDB" id="5394411at2759"/>
<dbReference type="InterPro" id="IPR024624">
    <property type="entry name" value="Pyridox_Oxase_Alr4036_FMN-bd"/>
</dbReference>
<dbReference type="PANTHER" id="PTHR28243:SF1">
    <property type="entry name" value="PYRIDOXAMINE 5'-PHOSPHATE OXIDASE ALR4036 FAMILY FMN-BINDING DOMAIN-CONTAINING PROTEIN"/>
    <property type="match status" value="1"/>
</dbReference>
<dbReference type="PANTHER" id="PTHR28243">
    <property type="entry name" value="AGL049CP"/>
    <property type="match status" value="1"/>
</dbReference>
<sequence length="341" mass="38493">MSCVPPWAPAFENCLPAPVEFVPENGAFSAKSSLDLNEEEAVDGAPKKTRTFSASTPFTFCSINPVNNSPQARTCMFRGWLFDNHNTGVMIFTTDRRMQKYSQLKANSQFESCFYFEELKKQFRMQGFIQFLSLDEFPEFDTELNTPAVTIQPVKSFTNLAGMGSHINSFNRMEKFEPKVSFSPSLASALASTRSTTSVSSVSTDDLAVTKEPFNYPVYSPAYLNYISGACDATMQRPSMAPSEADWTNEYYRVWNSQGSKMKSTFRKPAPKTLLTSEARKKIDSITRGVDGSSDDAGLENFTVVLMFVNQVDYYKLDGIGRRWIYTRIQDDDWKEQEVCP</sequence>
<dbReference type="Gene3D" id="2.30.110.10">
    <property type="entry name" value="Electron Transport, Fmn-binding Protein, Chain A"/>
    <property type="match status" value="1"/>
</dbReference>
<protein>
    <recommendedName>
        <fullName evidence="1">Pyridoxamine 5'-phosphate oxidase Alr4036 family FMN-binding domain-containing protein</fullName>
    </recommendedName>
</protein>
<accession>A0A1E3PDQ8</accession>
<name>A0A1E3PDQ8_9ASCO</name>
<evidence type="ECO:0000259" key="1">
    <source>
        <dbReference type="Pfam" id="PF12766"/>
    </source>
</evidence>
<feature type="domain" description="Pyridoxamine 5'-phosphate oxidase Alr4036 family FMN-binding" evidence="1">
    <location>
        <begin position="47"/>
        <end position="132"/>
    </location>
</feature>
<dbReference type="EMBL" id="KV454415">
    <property type="protein sequence ID" value="ODQ63354.1"/>
    <property type="molecule type" value="Genomic_DNA"/>
</dbReference>
<dbReference type="AlphaFoldDB" id="A0A1E3PDQ8"/>
<evidence type="ECO:0000313" key="3">
    <source>
        <dbReference type="Proteomes" id="UP000095009"/>
    </source>
</evidence>
<gene>
    <name evidence="2" type="ORF">NADFUDRAFT_84489</name>
</gene>
<organism evidence="2 3">
    <name type="scientific">Nadsonia fulvescens var. elongata DSM 6958</name>
    <dbReference type="NCBI Taxonomy" id="857566"/>
    <lineage>
        <taxon>Eukaryota</taxon>
        <taxon>Fungi</taxon>
        <taxon>Dikarya</taxon>
        <taxon>Ascomycota</taxon>
        <taxon>Saccharomycotina</taxon>
        <taxon>Dipodascomycetes</taxon>
        <taxon>Dipodascales</taxon>
        <taxon>Dipodascales incertae sedis</taxon>
        <taxon>Nadsonia</taxon>
    </lineage>
</organism>
<reference evidence="2 3" key="1">
    <citation type="journal article" date="2016" name="Proc. Natl. Acad. Sci. U.S.A.">
        <title>Comparative genomics of biotechnologically important yeasts.</title>
        <authorList>
            <person name="Riley R."/>
            <person name="Haridas S."/>
            <person name="Wolfe K.H."/>
            <person name="Lopes M.R."/>
            <person name="Hittinger C.T."/>
            <person name="Goeker M."/>
            <person name="Salamov A.A."/>
            <person name="Wisecaver J.H."/>
            <person name="Long T.M."/>
            <person name="Calvey C.H."/>
            <person name="Aerts A.L."/>
            <person name="Barry K.W."/>
            <person name="Choi C."/>
            <person name="Clum A."/>
            <person name="Coughlan A.Y."/>
            <person name="Deshpande S."/>
            <person name="Douglass A.P."/>
            <person name="Hanson S.J."/>
            <person name="Klenk H.-P."/>
            <person name="LaButti K.M."/>
            <person name="Lapidus A."/>
            <person name="Lindquist E.A."/>
            <person name="Lipzen A.M."/>
            <person name="Meier-Kolthoff J.P."/>
            <person name="Ohm R.A."/>
            <person name="Otillar R.P."/>
            <person name="Pangilinan J.L."/>
            <person name="Peng Y."/>
            <person name="Rokas A."/>
            <person name="Rosa C.A."/>
            <person name="Scheuner C."/>
            <person name="Sibirny A.A."/>
            <person name="Slot J.C."/>
            <person name="Stielow J.B."/>
            <person name="Sun H."/>
            <person name="Kurtzman C.P."/>
            <person name="Blackwell M."/>
            <person name="Grigoriev I.V."/>
            <person name="Jeffries T.W."/>
        </authorList>
    </citation>
    <scope>NUCLEOTIDE SEQUENCE [LARGE SCALE GENOMIC DNA]</scope>
    <source>
        <strain evidence="2 3">DSM 6958</strain>
    </source>
</reference>
<dbReference type="GO" id="GO:0010181">
    <property type="term" value="F:FMN binding"/>
    <property type="evidence" value="ECO:0007669"/>
    <property type="project" value="InterPro"/>
</dbReference>
<keyword evidence="3" id="KW-1185">Reference proteome</keyword>
<dbReference type="Pfam" id="PF12766">
    <property type="entry name" value="Pyridox_oxase_2"/>
    <property type="match status" value="1"/>
</dbReference>
<proteinExistence type="predicted"/>